<feature type="signal peptide" evidence="2">
    <location>
        <begin position="1"/>
        <end position="17"/>
    </location>
</feature>
<organism evidence="3">
    <name type="scientific">Oxalobacter aliiformigenes</name>
    <dbReference type="NCBI Taxonomy" id="2946593"/>
    <lineage>
        <taxon>Bacteria</taxon>
        <taxon>Pseudomonadati</taxon>
        <taxon>Pseudomonadota</taxon>
        <taxon>Betaproteobacteria</taxon>
        <taxon>Burkholderiales</taxon>
        <taxon>Oxalobacteraceae</taxon>
        <taxon>Oxalobacter</taxon>
    </lineage>
</organism>
<dbReference type="InterPro" id="IPR003423">
    <property type="entry name" value="OMP_efflux"/>
</dbReference>
<feature type="chain" id="PRO_5039349848" evidence="2">
    <location>
        <begin position="18"/>
        <end position="457"/>
    </location>
</feature>
<keyword evidence="2" id="KW-0732">Signal</keyword>
<dbReference type="RefSeq" id="WP_269315944.1">
    <property type="nucleotide sequence ID" value="NZ_CP098251.1"/>
</dbReference>
<protein>
    <submittedName>
        <fullName evidence="3">TolC family protein</fullName>
    </submittedName>
</protein>
<evidence type="ECO:0000313" key="3">
    <source>
        <dbReference type="EMBL" id="WAV91186.1"/>
    </source>
</evidence>
<dbReference type="GO" id="GO:0015562">
    <property type="term" value="F:efflux transmembrane transporter activity"/>
    <property type="evidence" value="ECO:0007669"/>
    <property type="project" value="InterPro"/>
</dbReference>
<evidence type="ECO:0000256" key="2">
    <source>
        <dbReference type="SAM" id="SignalP"/>
    </source>
</evidence>
<dbReference type="PROSITE" id="PS51257">
    <property type="entry name" value="PROKAR_LIPOPROTEIN"/>
    <property type="match status" value="1"/>
</dbReference>
<comment type="similarity">
    <text evidence="1">Belongs to the outer membrane factor (OMF) (TC 1.B.17) family.</text>
</comment>
<dbReference type="InterPro" id="IPR010131">
    <property type="entry name" value="MdtP/NodT-like"/>
</dbReference>
<sequence length="457" mass="51220">MRLIPCALFCLVIAGCATQPSLTIPDTGLITYQAIASDFRIDREWWKAYGDKNLDRIVELAIANNTDLKKSAITVNKALYEANLLGQELVPEFSGSGGASTTTNTKAGETTHNYTAELGVSYELDLWRKLSSAASAQEWEYKATQEDLETVRLALINNVVDSYFHLVYLNQAIHVTEQNIRFYTQLLQIINNKYTTGKVDALEPLTAEKSLLSSQNSLMTLETTRKTIEQTLRNLLNLKPEDKLDIPLENILSVPLTNVDLDIPVAALGLRPDVKAAEYRIQSAFLDWESVKASVYPGISIGSTLSVSSDKSSTLFNVPFLAGAVQINLPFLQWNKLKWNIKISEADFENAKLDLTSAVNTALNEVDTYYYSYRKSLSLLDNVNRKYDTDSKISTYNQMRYEAGADELKDWLDAKCSENQSLLILLESKYNTINYENAIYKALGARLTNHSEGNRPQ</sequence>
<dbReference type="AlphaFoldDB" id="A0A9E9NTD2"/>
<name>A0A9E9NTD2_9BURK</name>
<dbReference type="EMBL" id="CP098251">
    <property type="protein sequence ID" value="WAV91186.1"/>
    <property type="molecule type" value="Genomic_DNA"/>
</dbReference>
<gene>
    <name evidence="3" type="ORF">NB646_10385</name>
</gene>
<accession>A0A9E9NTD2</accession>
<evidence type="ECO:0000256" key="1">
    <source>
        <dbReference type="ARBA" id="ARBA00007613"/>
    </source>
</evidence>
<dbReference type="Pfam" id="PF02321">
    <property type="entry name" value="OEP"/>
    <property type="match status" value="2"/>
</dbReference>
<dbReference type="PANTHER" id="PTHR30203:SF32">
    <property type="entry name" value="CATION EFFLUX SYSTEM PROTEIN CUSC"/>
    <property type="match status" value="1"/>
</dbReference>
<dbReference type="Proteomes" id="UP001164819">
    <property type="component" value="Chromosome"/>
</dbReference>
<dbReference type="SUPFAM" id="SSF56954">
    <property type="entry name" value="Outer membrane efflux proteins (OEP)"/>
    <property type="match status" value="1"/>
</dbReference>
<dbReference type="PANTHER" id="PTHR30203">
    <property type="entry name" value="OUTER MEMBRANE CATION EFFLUX PROTEIN"/>
    <property type="match status" value="1"/>
</dbReference>
<dbReference type="Gene3D" id="1.20.1600.10">
    <property type="entry name" value="Outer membrane efflux proteins (OEP)"/>
    <property type="match status" value="1"/>
</dbReference>
<dbReference type="Gene3D" id="2.20.200.10">
    <property type="entry name" value="Outer membrane efflux proteins (OEP)"/>
    <property type="match status" value="1"/>
</dbReference>
<proteinExistence type="inferred from homology"/>
<reference evidence="3" key="1">
    <citation type="journal article" date="2022" name="Front. Microbiol.">
        <title>New perspectives on an old grouping: The genomic and phenotypic variability of Oxalobacter formigenes and the implications for calcium oxalate stone prevention.</title>
        <authorList>
            <person name="Chmiel J.A."/>
            <person name="Carr C."/>
            <person name="Stuivenberg G.A."/>
            <person name="Venema R."/>
            <person name="Chanyi R.M."/>
            <person name="Al K.F."/>
            <person name="Giguere D."/>
            <person name="Say H."/>
            <person name="Akouris P.P."/>
            <person name="Dominguez Romero S.A."/>
            <person name="Kwong A."/>
            <person name="Tai V."/>
            <person name="Koval S.F."/>
            <person name="Razvi H."/>
            <person name="Bjazevic J."/>
            <person name="Burton J.P."/>
        </authorList>
    </citation>
    <scope>NUCLEOTIDE SEQUENCE</scope>
    <source>
        <strain evidence="3">OxK</strain>
    </source>
</reference>